<dbReference type="SMART" id="SM00715">
    <property type="entry name" value="LA"/>
    <property type="match status" value="1"/>
</dbReference>
<dbReference type="Gene3D" id="1.10.10.10">
    <property type="entry name" value="Winged helix-like DNA-binding domain superfamily/Winged helix DNA-binding domain"/>
    <property type="match status" value="1"/>
</dbReference>
<keyword evidence="6" id="KW-1185">Reference proteome</keyword>
<dbReference type="FunFam" id="1.10.10.10:FF:000131">
    <property type="entry name" value="la-related protein 1B isoform X2"/>
    <property type="match status" value="1"/>
</dbReference>
<dbReference type="InterPro" id="IPR036390">
    <property type="entry name" value="WH_DNA-bd_sf"/>
</dbReference>
<accession>A0ABD3DIS6</accession>
<gene>
    <name evidence="5" type="ORF">CASFOL_015982</name>
</gene>
<dbReference type="InterPro" id="IPR036388">
    <property type="entry name" value="WH-like_DNA-bd_sf"/>
</dbReference>
<keyword evidence="1 2" id="KW-0694">RNA-binding</keyword>
<evidence type="ECO:0000259" key="4">
    <source>
        <dbReference type="PROSITE" id="PS50961"/>
    </source>
</evidence>
<dbReference type="InterPro" id="IPR006630">
    <property type="entry name" value="La_HTH"/>
</dbReference>
<dbReference type="PANTHER" id="PTHR22792">
    <property type="entry name" value="LUPUS LA PROTEIN-RELATED"/>
    <property type="match status" value="1"/>
</dbReference>
<feature type="region of interest" description="Disordered" evidence="3">
    <location>
        <begin position="25"/>
        <end position="207"/>
    </location>
</feature>
<dbReference type="CDD" id="cd07323">
    <property type="entry name" value="LAM"/>
    <property type="match status" value="1"/>
</dbReference>
<dbReference type="Pfam" id="PF05383">
    <property type="entry name" value="La"/>
    <property type="match status" value="1"/>
</dbReference>
<dbReference type="SUPFAM" id="SSF46785">
    <property type="entry name" value="Winged helix' DNA-binding domain"/>
    <property type="match status" value="1"/>
</dbReference>
<evidence type="ECO:0000313" key="5">
    <source>
        <dbReference type="EMBL" id="KAL3641014.1"/>
    </source>
</evidence>
<organism evidence="5 6">
    <name type="scientific">Castilleja foliolosa</name>
    <dbReference type="NCBI Taxonomy" id="1961234"/>
    <lineage>
        <taxon>Eukaryota</taxon>
        <taxon>Viridiplantae</taxon>
        <taxon>Streptophyta</taxon>
        <taxon>Embryophyta</taxon>
        <taxon>Tracheophyta</taxon>
        <taxon>Spermatophyta</taxon>
        <taxon>Magnoliopsida</taxon>
        <taxon>eudicotyledons</taxon>
        <taxon>Gunneridae</taxon>
        <taxon>Pentapetalae</taxon>
        <taxon>asterids</taxon>
        <taxon>lamiids</taxon>
        <taxon>Lamiales</taxon>
        <taxon>Orobanchaceae</taxon>
        <taxon>Pedicularideae</taxon>
        <taxon>Castillejinae</taxon>
        <taxon>Castilleja</taxon>
    </lineage>
</organism>
<dbReference type="InterPro" id="IPR045180">
    <property type="entry name" value="La_dom_prot"/>
</dbReference>
<evidence type="ECO:0000256" key="3">
    <source>
        <dbReference type="SAM" id="MobiDB-lite"/>
    </source>
</evidence>
<name>A0ABD3DIS6_9LAMI</name>
<dbReference type="PANTHER" id="PTHR22792:SF155">
    <property type="entry name" value="LA-RELATED PROTEIN 1C-LIKE"/>
    <property type="match status" value="1"/>
</dbReference>
<feature type="compositionally biased region" description="Pro residues" evidence="3">
    <location>
        <begin position="146"/>
        <end position="155"/>
    </location>
</feature>
<protein>
    <recommendedName>
        <fullName evidence="4">HTH La-type RNA-binding domain-containing protein</fullName>
    </recommendedName>
</protein>
<dbReference type="GO" id="GO:0003723">
    <property type="term" value="F:RNA binding"/>
    <property type="evidence" value="ECO:0007669"/>
    <property type="project" value="UniProtKB-UniRule"/>
</dbReference>
<evidence type="ECO:0000256" key="2">
    <source>
        <dbReference type="PROSITE-ProRule" id="PRU00332"/>
    </source>
</evidence>
<feature type="compositionally biased region" description="Polar residues" evidence="3">
    <location>
        <begin position="95"/>
        <end position="120"/>
    </location>
</feature>
<evidence type="ECO:0000313" key="6">
    <source>
        <dbReference type="Proteomes" id="UP001632038"/>
    </source>
</evidence>
<proteinExistence type="predicted"/>
<dbReference type="EMBL" id="JAVIJP010000017">
    <property type="protein sequence ID" value="KAL3641014.1"/>
    <property type="molecule type" value="Genomic_DNA"/>
</dbReference>
<comment type="caution">
    <text evidence="5">The sequence shown here is derived from an EMBL/GenBank/DDBJ whole genome shotgun (WGS) entry which is preliminary data.</text>
</comment>
<reference evidence="6" key="1">
    <citation type="journal article" date="2024" name="IScience">
        <title>Strigolactones Initiate the Formation of Haustorium-like Structures in Castilleja.</title>
        <authorList>
            <person name="Buerger M."/>
            <person name="Peterson D."/>
            <person name="Chory J."/>
        </authorList>
    </citation>
    <scope>NUCLEOTIDE SEQUENCE [LARGE SCALE GENOMIC DNA]</scope>
</reference>
<dbReference type="Proteomes" id="UP001632038">
    <property type="component" value="Unassembled WGS sequence"/>
</dbReference>
<dbReference type="AlphaFoldDB" id="A0ABD3DIS6"/>
<evidence type="ECO:0000256" key="1">
    <source>
        <dbReference type="ARBA" id="ARBA00022884"/>
    </source>
</evidence>
<dbReference type="PROSITE" id="PS50961">
    <property type="entry name" value="HTH_LA"/>
    <property type="match status" value="1"/>
</dbReference>
<sequence>MIRDHDASPFTIAMGLGSAVEEEYLNESFPKAQPDSSDSNVGYPKKPAWSTPSNGDIQAGSVMMGGAVSWPALSESTRPIPRSPSDSNRPVYDGSASSSQAPLISQQPQRQINAHSHANNSTRQRSRHRGGGSSGIATSHNTSQRPSPPAPPPFPVYNAPYRPMLDTPRPPGIAGRNTHRRVNYGPRPRSDGPHNNNYRQHQRDVNVPLPYIPPPPPSMGYMPSPPLSPGVPPFMASPHLRGFPGQMGFDMASPFTYVPQPLPPLDSYRAMQIVHPPPPPPIIIPPPANESNLQNLIIKQIDYYFSDDNLAKDNYLRTKMDDNGWVPITLIAKFHRVEKLTKDVQVIVDAMRHSTVVELQGEKIRRRDVWNKWIYPSSSRQTE</sequence>
<feature type="domain" description="HTH La-type RNA-binding" evidence="4">
    <location>
        <begin position="287"/>
        <end position="376"/>
    </location>
</feature>